<dbReference type="Pfam" id="PF14943">
    <property type="entry name" value="MRP-S26"/>
    <property type="match status" value="1"/>
</dbReference>
<dbReference type="PANTHER" id="PTHR21035:SF2">
    <property type="entry name" value="SMALL RIBOSOMAL SUBUNIT PROTEIN MS26"/>
    <property type="match status" value="1"/>
</dbReference>
<dbReference type="EMBL" id="CAJHJT010000034">
    <property type="protein sequence ID" value="CAD7005751.1"/>
    <property type="molecule type" value="Genomic_DNA"/>
</dbReference>
<dbReference type="Proteomes" id="UP000606786">
    <property type="component" value="Unassembled WGS sequence"/>
</dbReference>
<dbReference type="InterPro" id="IPR026140">
    <property type="entry name" value="Ribosomal_mS26"/>
</dbReference>
<keyword evidence="5" id="KW-0496">Mitochondrion</keyword>
<name>W8C639_CERCA</name>
<keyword evidence="9" id="KW-0175">Coiled coil</keyword>
<gene>
    <name evidence="11" type="primary">RT26</name>
    <name evidence="10" type="ORF">CCAP1982_LOCUS14100</name>
</gene>
<reference evidence="11" key="1">
    <citation type="submission" date="2013-07" db="EMBL/GenBank/DDBJ databases">
        <authorList>
            <person name="Geib S."/>
        </authorList>
    </citation>
    <scope>NUCLEOTIDE SEQUENCE</scope>
</reference>
<dbReference type="PANTHER" id="PTHR21035">
    <property type="entry name" value="28S RIBOSOMAL PROTEIN S26, MITOCHONDRIAL"/>
    <property type="match status" value="1"/>
</dbReference>
<comment type="subcellular location">
    <subcellularLocation>
        <location evidence="1">Mitochondrion</location>
    </subcellularLocation>
</comment>
<dbReference type="GO" id="GO:0005763">
    <property type="term" value="C:mitochondrial small ribosomal subunit"/>
    <property type="evidence" value="ECO:0007669"/>
    <property type="project" value="InterPro"/>
</dbReference>
<dbReference type="EMBL" id="GAMC01008726">
    <property type="protein sequence ID" value="JAB97829.1"/>
    <property type="molecule type" value="mRNA"/>
</dbReference>
<keyword evidence="12" id="KW-1185">Reference proteome</keyword>
<evidence type="ECO:0000256" key="9">
    <source>
        <dbReference type="SAM" id="Coils"/>
    </source>
</evidence>
<dbReference type="AlphaFoldDB" id="W8C639"/>
<evidence type="ECO:0000256" key="6">
    <source>
        <dbReference type="ARBA" id="ARBA00023274"/>
    </source>
</evidence>
<organism evidence="11">
    <name type="scientific">Ceratitis capitata</name>
    <name type="common">Mediterranean fruit fly</name>
    <name type="synonym">Tephritis capitata</name>
    <dbReference type="NCBI Taxonomy" id="7213"/>
    <lineage>
        <taxon>Eukaryota</taxon>
        <taxon>Metazoa</taxon>
        <taxon>Ecdysozoa</taxon>
        <taxon>Arthropoda</taxon>
        <taxon>Hexapoda</taxon>
        <taxon>Insecta</taxon>
        <taxon>Pterygota</taxon>
        <taxon>Neoptera</taxon>
        <taxon>Endopterygota</taxon>
        <taxon>Diptera</taxon>
        <taxon>Brachycera</taxon>
        <taxon>Muscomorpha</taxon>
        <taxon>Tephritoidea</taxon>
        <taxon>Tephritidae</taxon>
        <taxon>Ceratitis</taxon>
        <taxon>Ceratitis</taxon>
    </lineage>
</organism>
<evidence type="ECO:0000313" key="10">
    <source>
        <dbReference type="EMBL" id="CAD7005751.1"/>
    </source>
</evidence>
<accession>W8C639</accession>
<evidence type="ECO:0000313" key="12">
    <source>
        <dbReference type="Proteomes" id="UP000606786"/>
    </source>
</evidence>
<evidence type="ECO:0000256" key="1">
    <source>
        <dbReference type="ARBA" id="ARBA00004173"/>
    </source>
</evidence>
<evidence type="ECO:0000256" key="3">
    <source>
        <dbReference type="ARBA" id="ARBA00022946"/>
    </source>
</evidence>
<keyword evidence="3" id="KW-0809">Transit peptide</keyword>
<comment type="similarity">
    <text evidence="2">Belongs to the mitochondrion-specific ribosomal protein mS26 family.</text>
</comment>
<keyword evidence="6" id="KW-0687">Ribonucleoprotein</keyword>
<reference evidence="10" key="3">
    <citation type="submission" date="2020-11" db="EMBL/GenBank/DDBJ databases">
        <authorList>
            <person name="Whitehead M."/>
        </authorList>
    </citation>
    <scope>NUCLEOTIDE SEQUENCE</scope>
    <source>
        <strain evidence="10">EGII</strain>
    </source>
</reference>
<evidence type="ECO:0000256" key="4">
    <source>
        <dbReference type="ARBA" id="ARBA00022980"/>
    </source>
</evidence>
<proteinExistence type="evidence at transcript level"/>
<keyword evidence="4 11" id="KW-0689">Ribosomal protein</keyword>
<reference evidence="11" key="2">
    <citation type="journal article" date="2014" name="BMC Genomics">
        <title>A genomic perspective to assessing quality of mass-reared SIT flies used in Mediterranean fruit fly (Ceratitis capitata) eradication in California.</title>
        <authorList>
            <person name="Calla B."/>
            <person name="Hall B."/>
            <person name="Hou S."/>
            <person name="Geib S.M."/>
        </authorList>
    </citation>
    <scope>NUCLEOTIDE SEQUENCE</scope>
</reference>
<evidence type="ECO:0000256" key="7">
    <source>
        <dbReference type="ARBA" id="ARBA00035138"/>
    </source>
</evidence>
<evidence type="ECO:0000256" key="5">
    <source>
        <dbReference type="ARBA" id="ARBA00023128"/>
    </source>
</evidence>
<protein>
    <recommendedName>
        <fullName evidence="7">Small ribosomal subunit protein mS26</fullName>
    </recommendedName>
    <alternativeName>
        <fullName evidence="8">28S ribosomal protein S26, mitochondrial</fullName>
    </alternativeName>
</protein>
<evidence type="ECO:0000256" key="8">
    <source>
        <dbReference type="ARBA" id="ARBA00035344"/>
    </source>
</evidence>
<evidence type="ECO:0000256" key="2">
    <source>
        <dbReference type="ARBA" id="ARBA00009672"/>
    </source>
</evidence>
<evidence type="ECO:0000313" key="11">
    <source>
        <dbReference type="EMBL" id="JAB97829.1"/>
    </source>
</evidence>
<dbReference type="EMBL" id="GAMC01008727">
    <property type="protein sequence ID" value="JAB97828.1"/>
    <property type="molecule type" value="mRNA"/>
</dbReference>
<feature type="coiled-coil region" evidence="9">
    <location>
        <begin position="119"/>
        <end position="161"/>
    </location>
</feature>
<dbReference type="OrthoDB" id="5988811at2759"/>
<sequence>MLRTTTGVLSRLTINETKTTGSAFALEFVRWRRKPRWLPVAKSKLFRVPERKQQNADEKAELMRLHNNYKLQMRSLRQYLREEVLRLNVTTTADHIVLTPEQEEAEFQRCMQENEAWNQKIAVERNERLQRELEEKAVEIRQRLEAARIREEERLERADEVVRREIELSKSFITRDKLDTAIEQALANPVDYNFSLDLKGNIYRGRNTVPGGKGTPTLGGANEIEVQQTLKASN</sequence>